<evidence type="ECO:0000313" key="7">
    <source>
        <dbReference type="EMBL" id="KFN43882.1"/>
    </source>
</evidence>
<reference evidence="7 8" key="1">
    <citation type="submission" date="2013-09" db="EMBL/GenBank/DDBJ databases">
        <title>Genome sequencing of Arenimonas oryziterrae.</title>
        <authorList>
            <person name="Chen F."/>
            <person name="Wang G."/>
        </authorList>
    </citation>
    <scope>NUCLEOTIDE SEQUENCE [LARGE SCALE GENOMIC DNA]</scope>
    <source>
        <strain evidence="7 8">YC6267</strain>
    </source>
</reference>
<dbReference type="InterPro" id="IPR038330">
    <property type="entry name" value="TspO/MBR-related_sf"/>
</dbReference>
<keyword evidence="4 6" id="KW-1133">Transmembrane helix</keyword>
<evidence type="ECO:0000256" key="3">
    <source>
        <dbReference type="ARBA" id="ARBA00022692"/>
    </source>
</evidence>
<organism evidence="7 8">
    <name type="scientific">Arenimonas oryziterrae DSM 21050 = YC6267</name>
    <dbReference type="NCBI Taxonomy" id="1121015"/>
    <lineage>
        <taxon>Bacteria</taxon>
        <taxon>Pseudomonadati</taxon>
        <taxon>Pseudomonadota</taxon>
        <taxon>Gammaproteobacteria</taxon>
        <taxon>Lysobacterales</taxon>
        <taxon>Lysobacteraceae</taxon>
        <taxon>Arenimonas</taxon>
    </lineage>
</organism>
<sequence>MSVQSPRQYAAPPAIARWLALAGWIGLLLGLGTGMGVLFGPDDWFATLFKPTWNPPGWVFAPVWTTLYVLMAVALWLVRREPAVEPRLRRQAQALFALQFALNLAWTPLFFGLHSPRLAFIEICVLWIAVLATATSFGRIRALAGYLLVPYALWVSFALILNGTIWLMNA</sequence>
<dbReference type="GO" id="GO:0016020">
    <property type="term" value="C:membrane"/>
    <property type="evidence" value="ECO:0007669"/>
    <property type="project" value="UniProtKB-SubCell"/>
</dbReference>
<dbReference type="FunFam" id="1.20.1260.100:FF:000001">
    <property type="entry name" value="translocator protein 2"/>
    <property type="match status" value="1"/>
</dbReference>
<dbReference type="eggNOG" id="COG3476">
    <property type="taxonomic scope" value="Bacteria"/>
</dbReference>
<comment type="caution">
    <text evidence="7">The sequence shown here is derived from an EMBL/GenBank/DDBJ whole genome shotgun (WGS) entry which is preliminary data.</text>
</comment>
<evidence type="ECO:0008006" key="9">
    <source>
        <dbReference type="Google" id="ProtNLM"/>
    </source>
</evidence>
<dbReference type="RefSeq" id="WP_022969667.1">
    <property type="nucleotide sequence ID" value="NZ_ATVD01000003.1"/>
</dbReference>
<dbReference type="PIRSF" id="PIRSF005859">
    <property type="entry name" value="PBR"/>
    <property type="match status" value="1"/>
</dbReference>
<feature type="transmembrane region" description="Helical" evidence="6">
    <location>
        <begin position="94"/>
        <end position="113"/>
    </location>
</feature>
<dbReference type="Pfam" id="PF03073">
    <property type="entry name" value="TspO_MBR"/>
    <property type="match status" value="1"/>
</dbReference>
<dbReference type="GO" id="GO:0033013">
    <property type="term" value="P:tetrapyrrole metabolic process"/>
    <property type="evidence" value="ECO:0007669"/>
    <property type="project" value="UniProtKB-ARBA"/>
</dbReference>
<proteinExistence type="inferred from homology"/>
<dbReference type="PATRIC" id="fig|1121015.4.peg.1092"/>
<dbReference type="EMBL" id="AVCI01000004">
    <property type="protein sequence ID" value="KFN43882.1"/>
    <property type="molecule type" value="Genomic_DNA"/>
</dbReference>
<feature type="transmembrane region" description="Helical" evidence="6">
    <location>
        <begin position="59"/>
        <end position="78"/>
    </location>
</feature>
<feature type="transmembrane region" description="Helical" evidence="6">
    <location>
        <begin position="21"/>
        <end position="39"/>
    </location>
</feature>
<comment type="similarity">
    <text evidence="2">Belongs to the TspO/BZRP family.</text>
</comment>
<dbReference type="PANTHER" id="PTHR10057:SF0">
    <property type="entry name" value="TRANSLOCATOR PROTEIN"/>
    <property type="match status" value="1"/>
</dbReference>
<name>A0A091AX75_9GAMM</name>
<evidence type="ECO:0000313" key="8">
    <source>
        <dbReference type="Proteomes" id="UP000029385"/>
    </source>
</evidence>
<evidence type="ECO:0000256" key="5">
    <source>
        <dbReference type="ARBA" id="ARBA00023136"/>
    </source>
</evidence>
<comment type="subcellular location">
    <subcellularLocation>
        <location evidence="1">Membrane</location>
        <topology evidence="1">Multi-pass membrane protein</topology>
    </subcellularLocation>
</comment>
<gene>
    <name evidence="7" type="ORF">N789_08010</name>
</gene>
<dbReference type="STRING" id="1121015.GCA_000420545_02053"/>
<accession>A0A091AX75</accession>
<dbReference type="Proteomes" id="UP000029385">
    <property type="component" value="Unassembled WGS sequence"/>
</dbReference>
<keyword evidence="5 6" id="KW-0472">Membrane</keyword>
<protein>
    <recommendedName>
        <fullName evidence="9">Tryptophan-rich sensory protein</fullName>
    </recommendedName>
</protein>
<feature type="transmembrane region" description="Helical" evidence="6">
    <location>
        <begin position="145"/>
        <end position="168"/>
    </location>
</feature>
<dbReference type="CDD" id="cd15904">
    <property type="entry name" value="TSPO_MBR"/>
    <property type="match status" value="1"/>
</dbReference>
<feature type="transmembrane region" description="Helical" evidence="6">
    <location>
        <begin position="119"/>
        <end position="138"/>
    </location>
</feature>
<dbReference type="AlphaFoldDB" id="A0A091AX75"/>
<dbReference type="InterPro" id="IPR004307">
    <property type="entry name" value="TspO_MBR"/>
</dbReference>
<evidence type="ECO:0000256" key="6">
    <source>
        <dbReference type="SAM" id="Phobius"/>
    </source>
</evidence>
<evidence type="ECO:0000256" key="4">
    <source>
        <dbReference type="ARBA" id="ARBA00022989"/>
    </source>
</evidence>
<keyword evidence="8" id="KW-1185">Reference proteome</keyword>
<dbReference type="OrthoDB" id="9795496at2"/>
<dbReference type="Gene3D" id="1.20.1260.100">
    <property type="entry name" value="TspO/MBR protein"/>
    <property type="match status" value="1"/>
</dbReference>
<dbReference type="PANTHER" id="PTHR10057">
    <property type="entry name" value="PERIPHERAL-TYPE BENZODIAZEPINE RECEPTOR"/>
    <property type="match status" value="1"/>
</dbReference>
<keyword evidence="3 6" id="KW-0812">Transmembrane</keyword>
<evidence type="ECO:0000256" key="2">
    <source>
        <dbReference type="ARBA" id="ARBA00007524"/>
    </source>
</evidence>
<evidence type="ECO:0000256" key="1">
    <source>
        <dbReference type="ARBA" id="ARBA00004141"/>
    </source>
</evidence>